<feature type="domain" description="BPTI/Kunitz inhibitor" evidence="1">
    <location>
        <begin position="136"/>
        <end position="190"/>
    </location>
</feature>
<dbReference type="InterPro" id="IPR002223">
    <property type="entry name" value="Kunitz_BPTI"/>
</dbReference>
<proteinExistence type="predicted"/>
<dbReference type="SMART" id="SM00289">
    <property type="entry name" value="WR1"/>
    <property type="match status" value="11"/>
</dbReference>
<dbReference type="SUPFAM" id="SSF57362">
    <property type="entry name" value="BPTI-like"/>
    <property type="match status" value="3"/>
</dbReference>
<reference evidence="2 3" key="2">
    <citation type="submission" date="2018-10" db="EMBL/GenBank/DDBJ databases">
        <authorList>
            <consortium name="Pathogen Informatics"/>
        </authorList>
    </citation>
    <scope>NUCLEOTIDE SEQUENCE [LARGE SCALE GENOMIC DNA]</scope>
</reference>
<dbReference type="PANTHER" id="PTHR46339:SF6">
    <property type="entry name" value="BPTI_KUNITZ INHIBITOR DOMAIN-CONTAINING PROTEIN"/>
    <property type="match status" value="1"/>
</dbReference>
<sequence>MTSWQISEDFLLVMNLESICSLPRSGGVQCMTSKPSVKRYFFDANLGKCSSFQYTQCGGNGNNFETMEECSGFCAKLKQLIGVRKKQCLSGVPYNTDGVNTVCTPTAINTCPDKYSCQKALYGSNYICCPVPESSCNQMVSAGTACFGQWITTDKYYFNAANRKCEKFDYFGCSGNSNNFRSKHICEQNCIPQANNVCNGVAALADPNNHLQRCSKAVPCPIGYVCSKKQFCCPIPPFACSSPMSSGNLCGKAPQRSAWYYDPETRNCAQFTYHGCGGTANRFFDRKSCVATCVGSESFGECPKGMSPYIEAGSLIPKKCTLNVAGVCPSPSSCVRSTLNTAICCQSAAKCPDRRKPYVIPVSGFYMCCSSEDENLSEELPSVLKHQCPNKAPSNGRTCTVNAVGDCPDGYTCIPMEPDTTGVCCRTLPKCKRGKEHFIGSGQPQVCGPDLLTCPRGFVCALSSLPAINVCCRMPSSAAPRFHSLSLPSLGTSPVCSNGKAPFYEIGSPFPKQCITFLQNQCPNKYACKPAKTGGLFYCCPVSPTECYNGQNALLRQGTVIPQTCSFEANNCPKGYSCVILFSCQHSADGNNFFCCVDRASTARCPLGSSEYLYGSRPLACPQGSDKCPKGYSCVESDSSGIYLCCSGSAPQRPMCRSGHAYMDPTKNLPQECYTHNNYCPPGYYCQQSTVANRNVCCSPEGITGQYDGYCPLGQIPFITQANAAPRTCHMTLYPCPTIAPYTCIYSSEKQNSYCCAPIDTAFTHSRSLPTDANTFGCQAGSQPLIGEGGIPQKCNPGICPPSYTCQPTSHFGTWQCCSGETIYRKSPKASESSDCDHGSVPINGRCMRLFYIGQKGCQVNEQCSLKLPEARCEHRYCKCPRHKLIHGSKCVTHCPDGFINIAARCHDLTTVVFMDSVDSRQNGTIGGFCKATVVEEEQCDVENAFCNEKSITCQCKPGYELKMNFEDQNDTVNFTFFMAYWPKIVTTVLKVSGNSIAGRSAFKSRQFYMSLAA</sequence>
<gene>
    <name evidence="2" type="ORF">EVEC_LOCUS7387</name>
</gene>
<dbReference type="Gene3D" id="4.10.410.10">
    <property type="entry name" value="Pancreatic trypsin inhibitor Kunitz domain"/>
    <property type="match status" value="3"/>
</dbReference>
<dbReference type="InterPro" id="IPR020901">
    <property type="entry name" value="Prtase_inh_Kunz-CS"/>
</dbReference>
<dbReference type="InterPro" id="IPR036880">
    <property type="entry name" value="Kunitz_BPTI_sf"/>
</dbReference>
<dbReference type="SMART" id="SM00131">
    <property type="entry name" value="KU"/>
    <property type="match status" value="3"/>
</dbReference>
<protein>
    <submittedName>
        <fullName evidence="4">Kunitz/Bovine pancreatic trypsin inhibitor domain protein</fullName>
    </submittedName>
</protein>
<dbReference type="CDD" id="cd00109">
    <property type="entry name" value="Kunitz-type"/>
    <property type="match status" value="2"/>
</dbReference>
<dbReference type="Pfam" id="PF14625">
    <property type="entry name" value="Lustrin_cystein"/>
    <property type="match status" value="11"/>
</dbReference>
<dbReference type="InterPro" id="IPR053014">
    <property type="entry name" value="Cuticle_assoc_divergent"/>
</dbReference>
<evidence type="ECO:0000313" key="4">
    <source>
        <dbReference type="WBParaSite" id="EVEC_0000790301-mRNA-1"/>
    </source>
</evidence>
<evidence type="ECO:0000313" key="2">
    <source>
        <dbReference type="EMBL" id="VDD92636.1"/>
    </source>
</evidence>
<dbReference type="Pfam" id="PF00014">
    <property type="entry name" value="Kunitz_BPTI"/>
    <property type="match status" value="3"/>
</dbReference>
<dbReference type="Proteomes" id="UP000274131">
    <property type="component" value="Unassembled WGS sequence"/>
</dbReference>
<dbReference type="WBParaSite" id="EVEC_0000790301-mRNA-1">
    <property type="protein sequence ID" value="EVEC_0000790301-mRNA-1"/>
    <property type="gene ID" value="EVEC_0000790301"/>
</dbReference>
<dbReference type="GO" id="GO:0004867">
    <property type="term" value="F:serine-type endopeptidase inhibitor activity"/>
    <property type="evidence" value="ECO:0007669"/>
    <property type="project" value="InterPro"/>
</dbReference>
<dbReference type="InterPro" id="IPR006149">
    <property type="entry name" value="EB_dom"/>
</dbReference>
<organism evidence="4">
    <name type="scientific">Enterobius vermicularis</name>
    <name type="common">Human pinworm</name>
    <dbReference type="NCBI Taxonomy" id="51028"/>
    <lineage>
        <taxon>Eukaryota</taxon>
        <taxon>Metazoa</taxon>
        <taxon>Ecdysozoa</taxon>
        <taxon>Nematoda</taxon>
        <taxon>Chromadorea</taxon>
        <taxon>Rhabditida</taxon>
        <taxon>Spirurina</taxon>
        <taxon>Oxyuridomorpha</taxon>
        <taxon>Oxyuroidea</taxon>
        <taxon>Oxyuridae</taxon>
        <taxon>Enterobius</taxon>
    </lineage>
</organism>
<keyword evidence="3" id="KW-1185">Reference proteome</keyword>
<evidence type="ECO:0000259" key="1">
    <source>
        <dbReference type="PROSITE" id="PS50279"/>
    </source>
</evidence>
<dbReference type="PANTHER" id="PTHR46339">
    <property type="entry name" value="PROTEIN CBG15282-RELATED"/>
    <property type="match status" value="1"/>
</dbReference>
<evidence type="ECO:0000313" key="3">
    <source>
        <dbReference type="Proteomes" id="UP000274131"/>
    </source>
</evidence>
<dbReference type="EMBL" id="UXUI01008902">
    <property type="protein sequence ID" value="VDD92636.1"/>
    <property type="molecule type" value="Genomic_DNA"/>
</dbReference>
<dbReference type="InterPro" id="IPR028150">
    <property type="entry name" value="Lustrin_cystein"/>
</dbReference>
<dbReference type="OrthoDB" id="5950222at2759"/>
<feature type="domain" description="BPTI/Kunitz inhibitor" evidence="1">
    <location>
        <begin position="240"/>
        <end position="293"/>
    </location>
</feature>
<feature type="domain" description="BPTI/Kunitz inhibitor" evidence="1">
    <location>
        <begin position="20"/>
        <end position="74"/>
    </location>
</feature>
<dbReference type="PROSITE" id="PS50279">
    <property type="entry name" value="BPTI_KUNITZ_2"/>
    <property type="match status" value="3"/>
</dbReference>
<dbReference type="STRING" id="51028.A0A0N4VBJ5"/>
<dbReference type="AlphaFoldDB" id="A0A0N4VBJ5"/>
<name>A0A0N4VBJ5_ENTVE</name>
<dbReference type="InterPro" id="IPR006150">
    <property type="entry name" value="Cys_repeat_1"/>
</dbReference>
<dbReference type="PROSITE" id="PS00280">
    <property type="entry name" value="BPTI_KUNITZ_1"/>
    <property type="match status" value="2"/>
</dbReference>
<accession>A0A0N4VBJ5</accession>
<reference evidence="4" key="1">
    <citation type="submission" date="2017-02" db="UniProtKB">
        <authorList>
            <consortium name="WormBaseParasite"/>
        </authorList>
    </citation>
    <scope>IDENTIFICATION</scope>
</reference>
<dbReference type="Pfam" id="PF01683">
    <property type="entry name" value="EB"/>
    <property type="match status" value="1"/>
</dbReference>